<feature type="transmembrane region" description="Helical" evidence="12">
    <location>
        <begin position="6"/>
        <end position="26"/>
    </location>
</feature>
<dbReference type="InterPro" id="IPR002347">
    <property type="entry name" value="SDR_fam"/>
</dbReference>
<dbReference type="InParanoid" id="A0A2N3NC67"/>
<dbReference type="Proteomes" id="UP000233524">
    <property type="component" value="Unassembled WGS sequence"/>
</dbReference>
<dbReference type="Pfam" id="PF00106">
    <property type="entry name" value="adh_short"/>
    <property type="match status" value="1"/>
</dbReference>
<dbReference type="OrthoDB" id="10267115at2759"/>
<dbReference type="VEuPathDB" id="FungiDB:jhhlp_004669"/>
<gene>
    <name evidence="13" type="ORF">jhhlp_004669</name>
</gene>
<proteinExistence type="predicted"/>
<dbReference type="PANTHER" id="PTHR43550">
    <property type="entry name" value="3-KETODIHYDROSPHINGOSINE REDUCTASE"/>
    <property type="match status" value="1"/>
</dbReference>
<evidence type="ECO:0000313" key="14">
    <source>
        <dbReference type="Proteomes" id="UP000233524"/>
    </source>
</evidence>
<dbReference type="PRINTS" id="PR00081">
    <property type="entry name" value="GDHRDH"/>
</dbReference>
<evidence type="ECO:0000256" key="9">
    <source>
        <dbReference type="ARBA" id="ARBA00026112"/>
    </source>
</evidence>
<dbReference type="GO" id="GO:0030148">
    <property type="term" value="P:sphingolipid biosynthetic process"/>
    <property type="evidence" value="ECO:0007669"/>
    <property type="project" value="InterPro"/>
</dbReference>
<keyword evidence="12" id="KW-0472">Membrane</keyword>
<evidence type="ECO:0000256" key="12">
    <source>
        <dbReference type="SAM" id="Phobius"/>
    </source>
</evidence>
<organism evidence="13 14">
    <name type="scientific">Lomentospora prolificans</name>
    <dbReference type="NCBI Taxonomy" id="41688"/>
    <lineage>
        <taxon>Eukaryota</taxon>
        <taxon>Fungi</taxon>
        <taxon>Dikarya</taxon>
        <taxon>Ascomycota</taxon>
        <taxon>Pezizomycotina</taxon>
        <taxon>Sordariomycetes</taxon>
        <taxon>Hypocreomycetidae</taxon>
        <taxon>Microascales</taxon>
        <taxon>Microascaceae</taxon>
        <taxon>Lomentospora</taxon>
    </lineage>
</organism>
<dbReference type="EMBL" id="NLAX01000010">
    <property type="protein sequence ID" value="PKS10044.1"/>
    <property type="molecule type" value="Genomic_DNA"/>
</dbReference>
<keyword evidence="7" id="KW-0560">Oxidoreductase</keyword>
<dbReference type="InterPro" id="IPR045022">
    <property type="entry name" value="KDSR-like"/>
</dbReference>
<dbReference type="EC" id="1.1.1.102" evidence="9"/>
<evidence type="ECO:0000256" key="11">
    <source>
        <dbReference type="ARBA" id="ARBA00048930"/>
    </source>
</evidence>
<evidence type="ECO:0000256" key="7">
    <source>
        <dbReference type="ARBA" id="ARBA00023002"/>
    </source>
</evidence>
<evidence type="ECO:0000256" key="4">
    <source>
        <dbReference type="ARBA" id="ARBA00022824"/>
    </source>
</evidence>
<evidence type="ECO:0000256" key="6">
    <source>
        <dbReference type="ARBA" id="ARBA00022919"/>
    </source>
</evidence>
<keyword evidence="8" id="KW-0443">Lipid metabolism</keyword>
<dbReference type="Gene3D" id="3.40.50.720">
    <property type="entry name" value="NAD(P)-binding Rossmann-like Domain"/>
    <property type="match status" value="1"/>
</dbReference>
<name>A0A2N3NC67_9PEZI</name>
<evidence type="ECO:0000313" key="13">
    <source>
        <dbReference type="EMBL" id="PKS10044.1"/>
    </source>
</evidence>
<reference evidence="13 14" key="1">
    <citation type="journal article" date="2017" name="G3 (Bethesda)">
        <title>First Draft Genome Sequence of the Pathogenic Fungus Lomentospora prolificans (Formerly Scedosporium prolificans).</title>
        <authorList>
            <person name="Luo R."/>
            <person name="Zimin A."/>
            <person name="Workman R."/>
            <person name="Fan Y."/>
            <person name="Pertea G."/>
            <person name="Grossman N."/>
            <person name="Wear M.P."/>
            <person name="Jia B."/>
            <person name="Miller H."/>
            <person name="Casadevall A."/>
            <person name="Timp W."/>
            <person name="Zhang S.X."/>
            <person name="Salzberg S.L."/>
        </authorList>
    </citation>
    <scope>NUCLEOTIDE SEQUENCE [LARGE SCALE GENOMIC DNA]</scope>
    <source>
        <strain evidence="13 14">JHH-5317</strain>
    </source>
</reference>
<keyword evidence="6" id="KW-0746">Sphingolipid metabolism</keyword>
<keyword evidence="12" id="KW-0812">Transmembrane</keyword>
<dbReference type="PANTHER" id="PTHR43550:SF3">
    <property type="entry name" value="3-KETODIHYDROSPHINGOSINE REDUCTASE"/>
    <property type="match status" value="1"/>
</dbReference>
<sequence length="344" mass="37375">MENSHTLWIVVSTAVAVFSAFIMGLFTRNQMPVDGKTVLLTGASEGMGLAVAKQLAAKGANLILVARSVGKLEEALLALKAVAKNPKTQRFHYISADVSVPNHAGPLIAEAIAWNSGRAPDIVWCIAGMCAPGLFVETPFSNLREHMDLNFYGMAEMSHVILREWLAPDSPIEEQPKHLVLTSSVVAFYTVAGYGGYAPAKSAVRALADTISQEVMLYPQKVAVHVVYPGTIDSPGLERENKLKPEITLLLEKDDPVQSAEEVASRAIAGLERGDFFITVSWLGHLMKWGVMGGSLRNSWVIDTFMMIVTAFAWIIAQPVILGTVRKFARENGHPSTYKKKTGA</sequence>
<evidence type="ECO:0000256" key="3">
    <source>
        <dbReference type="ARBA" id="ARBA00004991"/>
    </source>
</evidence>
<comment type="caution">
    <text evidence="13">The sequence shown here is derived from an EMBL/GenBank/DDBJ whole genome shotgun (WGS) entry which is preliminary data.</text>
</comment>
<feature type="transmembrane region" description="Helical" evidence="12">
    <location>
        <begin position="300"/>
        <end position="322"/>
    </location>
</feature>
<keyword evidence="14" id="KW-1185">Reference proteome</keyword>
<dbReference type="InterPro" id="IPR036291">
    <property type="entry name" value="NAD(P)-bd_dom_sf"/>
</dbReference>
<dbReference type="GO" id="GO:0047560">
    <property type="term" value="F:3-dehydrosphinganine reductase activity"/>
    <property type="evidence" value="ECO:0007669"/>
    <property type="project" value="UniProtKB-EC"/>
</dbReference>
<dbReference type="SUPFAM" id="SSF51735">
    <property type="entry name" value="NAD(P)-binding Rossmann-fold domains"/>
    <property type="match status" value="1"/>
</dbReference>
<keyword evidence="4" id="KW-0256">Endoplasmic reticulum</keyword>
<dbReference type="GO" id="GO:0006666">
    <property type="term" value="P:3-keto-sphinganine metabolic process"/>
    <property type="evidence" value="ECO:0007669"/>
    <property type="project" value="InterPro"/>
</dbReference>
<evidence type="ECO:0000256" key="5">
    <source>
        <dbReference type="ARBA" id="ARBA00022857"/>
    </source>
</evidence>
<dbReference type="STRING" id="41688.A0A2N3NC67"/>
<dbReference type="AlphaFoldDB" id="A0A2N3NC67"/>
<dbReference type="CDD" id="cd08939">
    <property type="entry name" value="KDSR-like_SDR_c"/>
    <property type="match status" value="1"/>
</dbReference>
<comment type="pathway">
    <text evidence="3">Sphingolipid metabolism.</text>
</comment>
<comment type="function">
    <text evidence="10">Catalyzes the reduction of 3'-oxosphinganine (3-ketodihydrosphingosine/KDS) to sphinganine (dihydrosphingosine/DHS), the second step of de novo sphingolipid biosynthesis.</text>
</comment>
<keyword evidence="5" id="KW-0521">NADP</keyword>
<keyword evidence="12" id="KW-1133">Transmembrane helix</keyword>
<protein>
    <recommendedName>
        <fullName evidence="9">3-dehydrosphinganine reductase</fullName>
        <ecNumber evidence="9">1.1.1.102</ecNumber>
    </recommendedName>
</protein>
<evidence type="ECO:0000256" key="1">
    <source>
        <dbReference type="ARBA" id="ARBA00004240"/>
    </source>
</evidence>
<evidence type="ECO:0000256" key="2">
    <source>
        <dbReference type="ARBA" id="ARBA00004760"/>
    </source>
</evidence>
<dbReference type="FunCoup" id="A0A2N3NC67">
    <property type="interactions" value="96"/>
</dbReference>
<evidence type="ECO:0000256" key="8">
    <source>
        <dbReference type="ARBA" id="ARBA00023098"/>
    </source>
</evidence>
<comment type="subcellular location">
    <subcellularLocation>
        <location evidence="1">Endoplasmic reticulum</location>
    </subcellularLocation>
</comment>
<comment type="catalytic activity">
    <reaction evidence="11">
        <text>sphinganine + NADP(+) = 3-oxosphinganine + NADPH + H(+)</text>
        <dbReference type="Rhea" id="RHEA:22640"/>
        <dbReference type="ChEBI" id="CHEBI:15378"/>
        <dbReference type="ChEBI" id="CHEBI:57783"/>
        <dbReference type="ChEBI" id="CHEBI:57817"/>
        <dbReference type="ChEBI" id="CHEBI:58299"/>
        <dbReference type="ChEBI" id="CHEBI:58349"/>
        <dbReference type="EC" id="1.1.1.102"/>
    </reaction>
    <physiologicalReaction direction="right-to-left" evidence="11">
        <dbReference type="Rhea" id="RHEA:22642"/>
    </physiologicalReaction>
</comment>
<comment type="pathway">
    <text evidence="2">Lipid metabolism; sphingolipid metabolism.</text>
</comment>
<accession>A0A2N3NC67</accession>
<dbReference type="GO" id="GO:0005789">
    <property type="term" value="C:endoplasmic reticulum membrane"/>
    <property type="evidence" value="ECO:0007669"/>
    <property type="project" value="TreeGrafter"/>
</dbReference>
<evidence type="ECO:0000256" key="10">
    <source>
        <dbReference type="ARBA" id="ARBA00044737"/>
    </source>
</evidence>